<organism evidence="1">
    <name type="scientific">Geobacillus sp. (strain Y4.1MC1)</name>
    <dbReference type="NCBI Taxonomy" id="581103"/>
    <lineage>
        <taxon>Bacteria</taxon>
        <taxon>Bacillati</taxon>
        <taxon>Bacillota</taxon>
        <taxon>Bacilli</taxon>
        <taxon>Bacillales</taxon>
        <taxon>Anoxybacillaceae</taxon>
        <taxon>Geobacillus</taxon>
    </lineage>
</organism>
<sequence length="38" mass="4557">MLSVEKYSSFFLGNIHYISRNTPWIALEFCIEYVQKND</sequence>
<accession>A0A7U3YEY5</accession>
<gene>
    <name evidence="1" type="ORF">GY4MC1_1793</name>
</gene>
<evidence type="ECO:0000313" key="1">
    <source>
        <dbReference type="EMBL" id="ADP74565.1"/>
    </source>
</evidence>
<proteinExistence type="predicted"/>
<protein>
    <submittedName>
        <fullName evidence="1">Uncharacterized protein</fullName>
    </submittedName>
</protein>
<reference evidence="1" key="1">
    <citation type="submission" date="2010-10" db="EMBL/GenBank/DDBJ databases">
        <title>Complete sequence of chromosome of Geobacillus sp. Y4.1MC1.</title>
        <authorList>
            <consortium name="US DOE Joint Genome Institute"/>
            <person name="Lucas S."/>
            <person name="Copeland A."/>
            <person name="Lapidus A."/>
            <person name="Cheng J.-F."/>
            <person name="Bruce D."/>
            <person name="Goodwin L."/>
            <person name="Pitluck S."/>
            <person name="Chertkov O."/>
            <person name="Zhang X."/>
            <person name="Detter J.C."/>
            <person name="Han C."/>
            <person name="Tapia R."/>
            <person name="Land M."/>
            <person name="Hauser L."/>
            <person name="Jeffries C."/>
            <person name="Kyrpides N."/>
            <person name="Ivanova N."/>
            <person name="Ovchinnikova G."/>
            <person name="Brumm P."/>
            <person name="Mead D."/>
            <person name="Woyke T."/>
        </authorList>
    </citation>
    <scope>NUCLEOTIDE SEQUENCE [LARGE SCALE GENOMIC DNA]</scope>
    <source>
        <strain evidence="1">Y4.1MC1</strain>
    </source>
</reference>
<dbReference type="AlphaFoldDB" id="A0A7U3YEY5"/>
<dbReference type="KEGG" id="gmc:GY4MC1_1793"/>
<name>A0A7U3YEY5_GEOS0</name>
<dbReference type="EMBL" id="CP002293">
    <property type="protein sequence ID" value="ADP74565.1"/>
    <property type="molecule type" value="Genomic_DNA"/>
</dbReference>